<sequence length="295" mass="34222">MTIIISSRIHPKSLITSGGFELFNLFDQIRLFIIELFIFRSFSMKSCQEFNQLILIFLLTYSSSILNCPDLIYNESLPKTKIKHLGKIFHHLENNWIMIMSSDFNCKNNYYNYMLLVHKLLLKYICMSKTIQSFYKKNGIVYIIKQVPIIFAKASYLAHSQLHTSKSIFVKFCTNINNKLLLYISCANWATTISDKGSVSAVPYNKFFITKSRYMEVWRCLERNNGDVRLRRSSVGWRARARVRHDGSGDTTITTTTTTDVTILMLLPLNSTRRMRSVGNLAPSANDTEDDYLFF</sequence>
<keyword evidence="2" id="KW-1185">Reference proteome</keyword>
<feature type="non-terminal residue" evidence="1">
    <location>
        <position position="295"/>
    </location>
</feature>
<name>A0A6G0TBS9_APHGL</name>
<dbReference type="AlphaFoldDB" id="A0A6G0TBS9"/>
<reference evidence="1 2" key="1">
    <citation type="submission" date="2019-08" db="EMBL/GenBank/DDBJ databases">
        <title>The genome of the soybean aphid Biotype 1, its phylome, world population structure and adaptation to the North American continent.</title>
        <authorList>
            <person name="Giordano R."/>
            <person name="Donthu R.K."/>
            <person name="Hernandez A.G."/>
            <person name="Wright C.L."/>
            <person name="Zimin A.V."/>
        </authorList>
    </citation>
    <scope>NUCLEOTIDE SEQUENCE [LARGE SCALE GENOMIC DNA]</scope>
    <source>
        <tissue evidence="1">Whole aphids</tissue>
    </source>
</reference>
<gene>
    <name evidence="1" type="ORF">AGLY_012269</name>
</gene>
<dbReference type="Proteomes" id="UP000475862">
    <property type="component" value="Unassembled WGS sequence"/>
</dbReference>
<proteinExistence type="predicted"/>
<dbReference type="EMBL" id="VYZN01000048">
    <property type="protein sequence ID" value="KAE9528694.1"/>
    <property type="molecule type" value="Genomic_DNA"/>
</dbReference>
<evidence type="ECO:0000313" key="1">
    <source>
        <dbReference type="EMBL" id="KAE9528694.1"/>
    </source>
</evidence>
<protein>
    <submittedName>
        <fullName evidence="1">Uncharacterized protein</fullName>
    </submittedName>
</protein>
<evidence type="ECO:0000313" key="2">
    <source>
        <dbReference type="Proteomes" id="UP000475862"/>
    </source>
</evidence>
<comment type="caution">
    <text evidence="1">The sequence shown here is derived from an EMBL/GenBank/DDBJ whole genome shotgun (WGS) entry which is preliminary data.</text>
</comment>
<organism evidence="1 2">
    <name type="scientific">Aphis glycines</name>
    <name type="common">Soybean aphid</name>
    <dbReference type="NCBI Taxonomy" id="307491"/>
    <lineage>
        <taxon>Eukaryota</taxon>
        <taxon>Metazoa</taxon>
        <taxon>Ecdysozoa</taxon>
        <taxon>Arthropoda</taxon>
        <taxon>Hexapoda</taxon>
        <taxon>Insecta</taxon>
        <taxon>Pterygota</taxon>
        <taxon>Neoptera</taxon>
        <taxon>Paraneoptera</taxon>
        <taxon>Hemiptera</taxon>
        <taxon>Sternorrhyncha</taxon>
        <taxon>Aphidomorpha</taxon>
        <taxon>Aphidoidea</taxon>
        <taxon>Aphididae</taxon>
        <taxon>Aphidini</taxon>
        <taxon>Aphis</taxon>
        <taxon>Aphis</taxon>
    </lineage>
</organism>
<accession>A0A6G0TBS9</accession>